<dbReference type="InterPro" id="IPR007889">
    <property type="entry name" value="HTH_Psq"/>
</dbReference>
<accession>A0ABQ8S4V0</accession>
<evidence type="ECO:0000313" key="5">
    <source>
        <dbReference type="Proteomes" id="UP001148838"/>
    </source>
</evidence>
<dbReference type="Gene3D" id="1.10.10.60">
    <property type="entry name" value="Homeodomain-like"/>
    <property type="match status" value="1"/>
</dbReference>
<protein>
    <recommendedName>
        <fullName evidence="3">HTH psq-type domain-containing protein</fullName>
    </recommendedName>
</protein>
<dbReference type="Pfam" id="PF05225">
    <property type="entry name" value="HTH_psq"/>
    <property type="match status" value="1"/>
</dbReference>
<gene>
    <name evidence="4" type="ORF">ANN_26037</name>
</gene>
<evidence type="ECO:0000256" key="1">
    <source>
        <dbReference type="ARBA" id="ARBA00004123"/>
    </source>
</evidence>
<feature type="region of interest" description="Disordered" evidence="2">
    <location>
        <begin position="1"/>
        <end position="26"/>
    </location>
</feature>
<proteinExistence type="predicted"/>
<evidence type="ECO:0000256" key="2">
    <source>
        <dbReference type="SAM" id="MobiDB-lite"/>
    </source>
</evidence>
<dbReference type="InterPro" id="IPR009057">
    <property type="entry name" value="Homeodomain-like_sf"/>
</dbReference>
<dbReference type="SUPFAM" id="SSF46689">
    <property type="entry name" value="Homeodomain-like"/>
    <property type="match status" value="1"/>
</dbReference>
<feature type="compositionally biased region" description="Acidic residues" evidence="2">
    <location>
        <begin position="1"/>
        <end position="10"/>
    </location>
</feature>
<evidence type="ECO:0000313" key="4">
    <source>
        <dbReference type="EMBL" id="KAJ4429041.1"/>
    </source>
</evidence>
<comment type="caution">
    <text evidence="4">The sequence shown here is derived from an EMBL/GenBank/DDBJ whole genome shotgun (WGS) entry which is preliminary data.</text>
</comment>
<name>A0ABQ8S4V0_PERAM</name>
<organism evidence="4 5">
    <name type="scientific">Periplaneta americana</name>
    <name type="common">American cockroach</name>
    <name type="synonym">Blatta americana</name>
    <dbReference type="NCBI Taxonomy" id="6978"/>
    <lineage>
        <taxon>Eukaryota</taxon>
        <taxon>Metazoa</taxon>
        <taxon>Ecdysozoa</taxon>
        <taxon>Arthropoda</taxon>
        <taxon>Hexapoda</taxon>
        <taxon>Insecta</taxon>
        <taxon>Pterygota</taxon>
        <taxon>Neoptera</taxon>
        <taxon>Polyneoptera</taxon>
        <taxon>Dictyoptera</taxon>
        <taxon>Blattodea</taxon>
        <taxon>Blattoidea</taxon>
        <taxon>Blattidae</taxon>
        <taxon>Blattinae</taxon>
        <taxon>Periplaneta</taxon>
    </lineage>
</organism>
<keyword evidence="5" id="KW-1185">Reference proteome</keyword>
<dbReference type="Proteomes" id="UP001148838">
    <property type="component" value="Unassembled WGS sequence"/>
</dbReference>
<sequence>MQWEGIDAENEMQPMEWNPTTNPAEHLATSGYQTMEWDTQWKWEKYKKEASGRDRWSEESLAQAMVAVRGKKMGVNEASRDYGIPSRTLRRRIIKNSTKKLGLGPYEILGYENELRLVRHIKRLEESGFALTSKDLQQVIFKSLKAFYNQVSDNNYLFTTNKGRKITRLWFGTLLGKAWEGAATNANACKGFKACGIHPFDENAIPDVAFSVIAGTMPRTYKRKPGVPAQGQWEVENLREAVTCITKGEMASRYYSIPESTIRRRKASNSLIKTALGPEGVFGREIDKRLAKHIKHLASSGFVPD</sequence>
<feature type="domain" description="HTH psq-type" evidence="3">
    <location>
        <begin position="57"/>
        <end position="93"/>
    </location>
</feature>
<evidence type="ECO:0000259" key="3">
    <source>
        <dbReference type="Pfam" id="PF05225"/>
    </source>
</evidence>
<dbReference type="EMBL" id="JAJSOF020000036">
    <property type="protein sequence ID" value="KAJ4429041.1"/>
    <property type="molecule type" value="Genomic_DNA"/>
</dbReference>
<comment type="subcellular location">
    <subcellularLocation>
        <location evidence="1">Nucleus</location>
    </subcellularLocation>
</comment>
<reference evidence="4 5" key="1">
    <citation type="journal article" date="2022" name="Allergy">
        <title>Genome assembly and annotation of Periplaneta americana reveal a comprehensive cockroach allergen profile.</title>
        <authorList>
            <person name="Wang L."/>
            <person name="Xiong Q."/>
            <person name="Saelim N."/>
            <person name="Wang L."/>
            <person name="Nong W."/>
            <person name="Wan A.T."/>
            <person name="Shi M."/>
            <person name="Liu X."/>
            <person name="Cao Q."/>
            <person name="Hui J.H.L."/>
            <person name="Sookrung N."/>
            <person name="Leung T.F."/>
            <person name="Tungtrongchitr A."/>
            <person name="Tsui S.K.W."/>
        </authorList>
    </citation>
    <scope>NUCLEOTIDE SEQUENCE [LARGE SCALE GENOMIC DNA]</scope>
    <source>
        <strain evidence="4">PWHHKU_190912</strain>
    </source>
</reference>